<gene>
    <name evidence="12" type="ORF">Q7C36_001574</name>
</gene>
<dbReference type="GO" id="GO:0005886">
    <property type="term" value="C:plasma membrane"/>
    <property type="evidence" value="ECO:0007669"/>
    <property type="project" value="UniProtKB-SubCell"/>
</dbReference>
<dbReference type="InterPro" id="IPR003599">
    <property type="entry name" value="Ig_sub"/>
</dbReference>
<reference evidence="12" key="1">
    <citation type="submission" date="2023-08" db="EMBL/GenBank/DDBJ databases">
        <title>Pelteobagrus vachellii genome.</title>
        <authorList>
            <person name="Liu H."/>
        </authorList>
    </citation>
    <scope>NUCLEOTIDE SEQUENCE</scope>
    <source>
        <strain evidence="12">PRFRI_2022a</strain>
        <tissue evidence="12">Muscle</tissue>
    </source>
</reference>
<dbReference type="AlphaFoldDB" id="A0AA88T6J7"/>
<keyword evidence="3 10" id="KW-0732">Signal</keyword>
<dbReference type="PANTHER" id="PTHR19433:SF111">
    <property type="entry name" value="T CELL RECEPTOR ALPHA VARIABLE 4"/>
    <property type="match status" value="1"/>
</dbReference>
<dbReference type="EMBL" id="JAVHJS010000002">
    <property type="protein sequence ID" value="KAK2865518.1"/>
    <property type="molecule type" value="Genomic_DNA"/>
</dbReference>
<dbReference type="Proteomes" id="UP001187315">
    <property type="component" value="Unassembled WGS sequence"/>
</dbReference>
<feature type="compositionally biased region" description="Basic residues" evidence="8">
    <location>
        <begin position="399"/>
        <end position="408"/>
    </location>
</feature>
<feature type="transmembrane region" description="Helical" evidence="9">
    <location>
        <begin position="172"/>
        <end position="197"/>
    </location>
</feature>
<keyword evidence="2" id="KW-1003">Cell membrane</keyword>
<keyword evidence="9" id="KW-0812">Transmembrane</keyword>
<name>A0AA88T6J7_TACVA</name>
<comment type="subcellular location">
    <subcellularLocation>
        <location evidence="1">Cell membrane</location>
    </subcellularLocation>
</comment>
<organism evidence="12 13">
    <name type="scientific">Tachysurus vachellii</name>
    <name type="common">Darkbarbel catfish</name>
    <name type="synonym">Pelteobagrus vachellii</name>
    <dbReference type="NCBI Taxonomy" id="175792"/>
    <lineage>
        <taxon>Eukaryota</taxon>
        <taxon>Metazoa</taxon>
        <taxon>Chordata</taxon>
        <taxon>Craniata</taxon>
        <taxon>Vertebrata</taxon>
        <taxon>Euteleostomi</taxon>
        <taxon>Actinopterygii</taxon>
        <taxon>Neopterygii</taxon>
        <taxon>Teleostei</taxon>
        <taxon>Ostariophysi</taxon>
        <taxon>Siluriformes</taxon>
        <taxon>Bagridae</taxon>
        <taxon>Tachysurus</taxon>
    </lineage>
</organism>
<protein>
    <recommendedName>
        <fullName evidence="11">Ig-like domain-containing protein</fullName>
    </recommendedName>
</protein>
<sequence>METSRVALIALVCVVFSSQKRISGAEVEMRVRPGDDVTLYCDCVWKVGFYPVWFRNCSEEDHPPFIISSTELILGDFPRYSIVLNVSTNTHNLLIKNITESDQGLYYCALSEKKVTDYKNGPIRSSDVYHYGNKSTRLSVLLCVCVCVCVCVCSSAEPCHSVSEESVSCVSWSLVFSVCVVCVLLSSLLSSICVYCVCTNTTKARVKADLTGSDKRTTLRREEVGDDEVCYASLDTQKLERKKMKRKKRIQHSDFSTYSEKRISGAEVEMRVRPGDDVTLYCDCVWKVGFYPVWFRNCSEEDHPTVKISRKELIAGDFPCYSFVLNVSTNTHNLLIKNITESDQGLYYCALSENMVMDYKNARVKADLTGSDKRTTLRREEVGDDEVCYASLDTQKLERKKMKRKKRIQHSDFSTYSEPEMEPPTERRRPGNLSALRPMDKHMQTKVDLTLVPQYNKL</sequence>
<dbReference type="GO" id="GO:0009617">
    <property type="term" value="P:response to bacterium"/>
    <property type="evidence" value="ECO:0007669"/>
    <property type="project" value="TreeGrafter"/>
</dbReference>
<evidence type="ECO:0000256" key="9">
    <source>
        <dbReference type="SAM" id="Phobius"/>
    </source>
</evidence>
<keyword evidence="5 9" id="KW-0472">Membrane</keyword>
<dbReference type="InterPro" id="IPR036179">
    <property type="entry name" value="Ig-like_dom_sf"/>
</dbReference>
<evidence type="ECO:0000256" key="2">
    <source>
        <dbReference type="ARBA" id="ARBA00022475"/>
    </source>
</evidence>
<evidence type="ECO:0000259" key="11">
    <source>
        <dbReference type="PROSITE" id="PS50835"/>
    </source>
</evidence>
<dbReference type="InterPro" id="IPR013783">
    <property type="entry name" value="Ig-like_fold"/>
</dbReference>
<comment type="caution">
    <text evidence="12">The sequence shown here is derived from an EMBL/GenBank/DDBJ whole genome shotgun (WGS) entry which is preliminary data.</text>
</comment>
<evidence type="ECO:0000313" key="12">
    <source>
        <dbReference type="EMBL" id="KAK2865518.1"/>
    </source>
</evidence>
<dbReference type="PANTHER" id="PTHR19433">
    <property type="entry name" value="T-CELL RECEPTOR ALPHA CHAIN V REGION-RELATED"/>
    <property type="match status" value="1"/>
</dbReference>
<dbReference type="Gene3D" id="2.60.40.10">
    <property type="entry name" value="Immunoglobulins"/>
    <property type="match status" value="2"/>
</dbReference>
<dbReference type="InterPro" id="IPR052051">
    <property type="entry name" value="TCR_complex_component"/>
</dbReference>
<keyword evidence="7" id="KW-0325">Glycoprotein</keyword>
<feature type="chain" id="PRO_5041712376" description="Ig-like domain-containing protein" evidence="10">
    <location>
        <begin position="25"/>
        <end position="458"/>
    </location>
</feature>
<accession>A0AA88T6J7</accession>
<evidence type="ECO:0000256" key="1">
    <source>
        <dbReference type="ARBA" id="ARBA00004236"/>
    </source>
</evidence>
<evidence type="ECO:0000256" key="3">
    <source>
        <dbReference type="ARBA" id="ARBA00022729"/>
    </source>
</evidence>
<evidence type="ECO:0000313" key="13">
    <source>
        <dbReference type="Proteomes" id="UP001187315"/>
    </source>
</evidence>
<proteinExistence type="predicted"/>
<feature type="domain" description="Ig-like" evidence="11">
    <location>
        <begin position="261"/>
        <end position="369"/>
    </location>
</feature>
<evidence type="ECO:0000256" key="7">
    <source>
        <dbReference type="ARBA" id="ARBA00023180"/>
    </source>
</evidence>
<dbReference type="SMART" id="SM00409">
    <property type="entry name" value="IG"/>
    <property type="match status" value="2"/>
</dbReference>
<evidence type="ECO:0000256" key="4">
    <source>
        <dbReference type="ARBA" id="ARBA00022859"/>
    </source>
</evidence>
<keyword evidence="13" id="KW-1185">Reference proteome</keyword>
<dbReference type="SUPFAM" id="SSF48726">
    <property type="entry name" value="Immunoglobulin"/>
    <property type="match status" value="2"/>
</dbReference>
<dbReference type="GO" id="GO:0002376">
    <property type="term" value="P:immune system process"/>
    <property type="evidence" value="ECO:0007669"/>
    <property type="project" value="UniProtKB-KW"/>
</dbReference>
<evidence type="ECO:0000256" key="8">
    <source>
        <dbReference type="SAM" id="MobiDB-lite"/>
    </source>
</evidence>
<keyword evidence="4" id="KW-0391">Immunity</keyword>
<dbReference type="PROSITE" id="PS50835">
    <property type="entry name" value="IG_LIKE"/>
    <property type="match status" value="2"/>
</dbReference>
<feature type="domain" description="Ig-like" evidence="11">
    <location>
        <begin position="20"/>
        <end position="129"/>
    </location>
</feature>
<feature type="region of interest" description="Disordered" evidence="8">
    <location>
        <begin position="399"/>
        <end position="438"/>
    </location>
</feature>
<feature type="signal peptide" evidence="10">
    <location>
        <begin position="1"/>
        <end position="24"/>
    </location>
</feature>
<evidence type="ECO:0000256" key="5">
    <source>
        <dbReference type="ARBA" id="ARBA00023136"/>
    </source>
</evidence>
<keyword evidence="9" id="KW-1133">Transmembrane helix</keyword>
<evidence type="ECO:0000256" key="10">
    <source>
        <dbReference type="SAM" id="SignalP"/>
    </source>
</evidence>
<keyword evidence="6" id="KW-1015">Disulfide bond</keyword>
<evidence type="ECO:0000256" key="6">
    <source>
        <dbReference type="ARBA" id="ARBA00023157"/>
    </source>
</evidence>
<dbReference type="InterPro" id="IPR007110">
    <property type="entry name" value="Ig-like_dom"/>
</dbReference>